<keyword evidence="3" id="KW-1185">Reference proteome</keyword>
<proteinExistence type="predicted"/>
<name>A0ABR7HU87_9FIRM</name>
<evidence type="ECO:0000313" key="3">
    <source>
        <dbReference type="Proteomes" id="UP000660021"/>
    </source>
</evidence>
<dbReference type="RefSeq" id="WP_186963836.1">
    <property type="nucleotide sequence ID" value="NZ_JACOPR010000005.1"/>
</dbReference>
<sequence>MDLFSLIRKHPWWFSLLVLILVIIVPFVIHKIFSTKVSSNTRSHRKVAGGDTRIDLFSLIRKHPWWFSLFVLILVIIVPFGIDKVFSTSYISSIWPILSVSYKPEDILPFYGIILGSITTIIALIETIQHTEKMNALDYKRKLTPLLNSNIYNHSSTSKEPLRILYVNTRPILYFDRVAVMDGIDPRDLDYSLFCCQIDYLVQNVSNTSAIDIRVFLNGELLHGPFSLVAGSEESIGICFLDAKGKMIDSYPKNCTFDIEITYSNSDKSEFKQSETIGIEYHLMRNDGGPIMSPDYNSRTGLSSHIIK</sequence>
<keyword evidence="1" id="KW-1133">Transmembrane helix</keyword>
<keyword evidence="1" id="KW-0812">Transmembrane</keyword>
<reference evidence="2 3" key="1">
    <citation type="submission" date="2020-08" db="EMBL/GenBank/DDBJ databases">
        <title>Genome public.</title>
        <authorList>
            <person name="Liu C."/>
            <person name="Sun Q."/>
        </authorList>
    </citation>
    <scope>NUCLEOTIDE SEQUENCE [LARGE SCALE GENOMIC DNA]</scope>
    <source>
        <strain evidence="2 3">New-38</strain>
    </source>
</reference>
<dbReference type="EMBL" id="JACOPR010000005">
    <property type="protein sequence ID" value="MBC5731092.1"/>
    <property type="molecule type" value="Genomic_DNA"/>
</dbReference>
<protein>
    <submittedName>
        <fullName evidence="2">Uncharacterized protein</fullName>
    </submittedName>
</protein>
<keyword evidence="1" id="KW-0472">Membrane</keyword>
<feature type="transmembrane region" description="Helical" evidence="1">
    <location>
        <begin position="12"/>
        <end position="33"/>
    </location>
</feature>
<feature type="transmembrane region" description="Helical" evidence="1">
    <location>
        <begin position="107"/>
        <end position="125"/>
    </location>
</feature>
<organism evidence="2 3">
    <name type="scientific">Pseudoflavonifractor hominis</name>
    <dbReference type="NCBI Taxonomy" id="2763059"/>
    <lineage>
        <taxon>Bacteria</taxon>
        <taxon>Bacillati</taxon>
        <taxon>Bacillota</taxon>
        <taxon>Clostridia</taxon>
        <taxon>Eubacteriales</taxon>
        <taxon>Oscillospiraceae</taxon>
        <taxon>Pseudoflavonifractor</taxon>
    </lineage>
</organism>
<feature type="transmembrane region" description="Helical" evidence="1">
    <location>
        <begin position="65"/>
        <end position="87"/>
    </location>
</feature>
<accession>A0ABR7HU87</accession>
<comment type="caution">
    <text evidence="2">The sequence shown here is derived from an EMBL/GenBank/DDBJ whole genome shotgun (WGS) entry which is preliminary data.</text>
</comment>
<evidence type="ECO:0000313" key="2">
    <source>
        <dbReference type="EMBL" id="MBC5731092.1"/>
    </source>
</evidence>
<gene>
    <name evidence="2" type="ORF">H8S34_09650</name>
</gene>
<dbReference type="Proteomes" id="UP000660021">
    <property type="component" value="Unassembled WGS sequence"/>
</dbReference>
<evidence type="ECO:0000256" key="1">
    <source>
        <dbReference type="SAM" id="Phobius"/>
    </source>
</evidence>